<dbReference type="PANTHER" id="PTHR36456">
    <property type="entry name" value="UPF0232 PROTEIN SCO3875"/>
    <property type="match status" value="1"/>
</dbReference>
<dbReference type="KEGG" id="ttz:FHG85_05900"/>
<dbReference type="EMBL" id="CP041345">
    <property type="protein sequence ID" value="QKG79809.1"/>
    <property type="molecule type" value="Genomic_DNA"/>
</dbReference>
<name>A0A7D3Y474_9BACT</name>
<dbReference type="PANTHER" id="PTHR36456:SF1">
    <property type="entry name" value="UPF0232 PROTEIN SCO3875"/>
    <property type="match status" value="1"/>
</dbReference>
<proteinExistence type="predicted"/>
<dbReference type="Proteomes" id="UP000500961">
    <property type="component" value="Chromosome"/>
</dbReference>
<dbReference type="RefSeq" id="WP_173073938.1">
    <property type="nucleotide sequence ID" value="NZ_CP041345.1"/>
</dbReference>
<keyword evidence="2" id="KW-1185">Reference proteome</keyword>
<dbReference type="AlphaFoldDB" id="A0A7D3Y474"/>
<sequence>MSGNNTKSLGEAIREFIDSMKWHDQINQASIINDWDKIAGRDIARFTTQLRYKNGVLTIKLNSSALRQELHMRRTELISHINQFYGGKEIVKEIKFI</sequence>
<dbReference type="Pfam" id="PF05258">
    <property type="entry name" value="DciA"/>
    <property type="match status" value="1"/>
</dbReference>
<gene>
    <name evidence="1" type="ORF">FHG85_05900</name>
</gene>
<evidence type="ECO:0000313" key="2">
    <source>
        <dbReference type="Proteomes" id="UP000500961"/>
    </source>
</evidence>
<organism evidence="1 2">
    <name type="scientific">Tenuifilum thalassicum</name>
    <dbReference type="NCBI Taxonomy" id="2590900"/>
    <lineage>
        <taxon>Bacteria</taxon>
        <taxon>Pseudomonadati</taxon>
        <taxon>Bacteroidota</taxon>
        <taxon>Bacteroidia</taxon>
        <taxon>Bacteroidales</taxon>
        <taxon>Tenuifilaceae</taxon>
        <taxon>Tenuifilum</taxon>
    </lineage>
</organism>
<evidence type="ECO:0000313" key="1">
    <source>
        <dbReference type="EMBL" id="QKG79809.1"/>
    </source>
</evidence>
<reference evidence="1 2" key="1">
    <citation type="submission" date="2019-07" db="EMBL/GenBank/DDBJ databases">
        <title>Thalassofilum flectens gen. nov., sp. nov., a novel moderate thermophilic anaerobe from a shallow sea hot spring in Kunashir Island (Russia), representing a new family in the order Bacteroidales, and proposal of Thalassofilacea fam. nov.</title>
        <authorList>
            <person name="Kochetkova T.V."/>
            <person name="Podosokorskaya O.A."/>
            <person name="Novikov A."/>
            <person name="Elcheninov A.G."/>
            <person name="Toshchakov S.V."/>
            <person name="Kublanov I.V."/>
        </authorList>
    </citation>
    <scope>NUCLEOTIDE SEQUENCE [LARGE SCALE GENOMIC DNA]</scope>
    <source>
        <strain evidence="1 2">38-H</strain>
    </source>
</reference>
<dbReference type="InterPro" id="IPR007922">
    <property type="entry name" value="DciA-like"/>
</dbReference>
<accession>A0A7D3Y474</accession>
<protein>
    <submittedName>
        <fullName evidence="1">DUF721 domain-containing protein</fullName>
    </submittedName>
</protein>